<dbReference type="CDD" id="cd00305">
    <property type="entry name" value="Cu-Zn_Superoxide_Dismutase"/>
    <property type="match status" value="1"/>
</dbReference>
<dbReference type="OrthoDB" id="5431326at2"/>
<keyword evidence="2" id="KW-0862">Zinc</keyword>
<dbReference type="Proteomes" id="UP000436483">
    <property type="component" value="Unassembled WGS sequence"/>
</dbReference>
<comment type="similarity">
    <text evidence="1 2">Belongs to the Cu-Zn superoxide dismutase family.</text>
</comment>
<evidence type="ECO:0000256" key="1">
    <source>
        <dbReference type="ARBA" id="ARBA00010457"/>
    </source>
</evidence>
<name>A0A7X3MWS6_9HYPH</name>
<protein>
    <recommendedName>
        <fullName evidence="2">Superoxide dismutase [Cu-Zn]</fullName>
        <ecNumber evidence="2">1.15.1.1</ecNumber>
    </recommendedName>
</protein>
<feature type="signal peptide" evidence="4">
    <location>
        <begin position="1"/>
        <end position="27"/>
    </location>
</feature>
<keyword evidence="7" id="KW-1185">Reference proteome</keyword>
<feature type="chain" id="PRO_5031212039" description="Superoxide dismutase [Cu-Zn]" evidence="4">
    <location>
        <begin position="28"/>
        <end position="187"/>
    </location>
</feature>
<reference evidence="6 7" key="2">
    <citation type="submission" date="2020-01" db="EMBL/GenBank/DDBJ databases">
        <title>Microvirga sp. nov., an arsenate reduction bacterium isolated from Tibet hotspring sediments.</title>
        <authorList>
            <person name="Xian W.-D."/>
            <person name="Li W.-J."/>
        </authorList>
    </citation>
    <scope>NUCLEOTIDE SEQUENCE [LARGE SCALE GENOMIC DNA]</scope>
    <source>
        <strain evidence="6 7">KCTC 23863</strain>
    </source>
</reference>
<gene>
    <name evidence="6" type="ORF">GR328_25105</name>
</gene>
<dbReference type="InterPro" id="IPR018152">
    <property type="entry name" value="SOD_Cu/Zn_BS"/>
</dbReference>
<keyword evidence="2" id="KW-0479">Metal-binding</keyword>
<comment type="catalytic activity">
    <reaction evidence="2">
        <text>2 superoxide + 2 H(+) = H2O2 + O2</text>
        <dbReference type="Rhea" id="RHEA:20696"/>
        <dbReference type="ChEBI" id="CHEBI:15378"/>
        <dbReference type="ChEBI" id="CHEBI:15379"/>
        <dbReference type="ChEBI" id="CHEBI:16240"/>
        <dbReference type="ChEBI" id="CHEBI:18421"/>
        <dbReference type="EC" id="1.15.1.1"/>
    </reaction>
</comment>
<feature type="region of interest" description="Disordered" evidence="3">
    <location>
        <begin position="27"/>
        <end position="59"/>
    </location>
</feature>
<reference evidence="6 7" key="1">
    <citation type="submission" date="2019-12" db="EMBL/GenBank/DDBJ databases">
        <authorList>
            <person name="Yuan C.-G."/>
        </authorList>
    </citation>
    <scope>NUCLEOTIDE SEQUENCE [LARGE SCALE GENOMIC DNA]</scope>
    <source>
        <strain evidence="6 7">KCTC 23863</strain>
    </source>
</reference>
<keyword evidence="2" id="KW-0186">Copper</keyword>
<evidence type="ECO:0000313" key="7">
    <source>
        <dbReference type="Proteomes" id="UP000436483"/>
    </source>
</evidence>
<comment type="cofactor">
    <cofactor evidence="2">
        <name>Zn(2+)</name>
        <dbReference type="ChEBI" id="CHEBI:29105"/>
    </cofactor>
    <text evidence="2">Binds 1 zinc ion per subunit.</text>
</comment>
<dbReference type="GO" id="GO:0005507">
    <property type="term" value="F:copper ion binding"/>
    <property type="evidence" value="ECO:0007669"/>
    <property type="project" value="InterPro"/>
</dbReference>
<dbReference type="Gene3D" id="2.60.40.200">
    <property type="entry name" value="Superoxide dismutase, copper/zinc binding domain"/>
    <property type="match status" value="1"/>
</dbReference>
<dbReference type="InterPro" id="IPR024134">
    <property type="entry name" value="SOD_Cu/Zn_/chaperone"/>
</dbReference>
<dbReference type="PROSITE" id="PS00332">
    <property type="entry name" value="SOD_CU_ZN_2"/>
    <property type="match status" value="1"/>
</dbReference>
<dbReference type="GO" id="GO:0004784">
    <property type="term" value="F:superoxide dismutase activity"/>
    <property type="evidence" value="ECO:0007669"/>
    <property type="project" value="UniProtKB-EC"/>
</dbReference>
<comment type="cofactor">
    <cofactor evidence="2">
        <name>Cu cation</name>
        <dbReference type="ChEBI" id="CHEBI:23378"/>
    </cofactor>
    <text evidence="2">Binds 1 copper ion per subunit.</text>
</comment>
<comment type="function">
    <text evidence="2">Destroys radicals which are normally produced within the cells and which are toxic to biological systems.</text>
</comment>
<accession>A0A7X3MWS6</accession>
<evidence type="ECO:0000259" key="5">
    <source>
        <dbReference type="Pfam" id="PF00080"/>
    </source>
</evidence>
<evidence type="ECO:0000256" key="2">
    <source>
        <dbReference type="RuleBase" id="RU000393"/>
    </source>
</evidence>
<dbReference type="Pfam" id="PF00080">
    <property type="entry name" value="Sod_Cu"/>
    <property type="match status" value="1"/>
</dbReference>
<evidence type="ECO:0000256" key="4">
    <source>
        <dbReference type="SAM" id="SignalP"/>
    </source>
</evidence>
<dbReference type="SUPFAM" id="SSF49329">
    <property type="entry name" value="Cu,Zn superoxide dismutase-like"/>
    <property type="match status" value="1"/>
</dbReference>
<sequence length="187" mass="19727">MVFPNPQRGPSLPFCLIASLCASAAHARQSPPQPTSTPNNARAVFMDRDGKTPGTATQIDTPNGVFISAELSKLPPSVHGFHIHQTGKCDPATGFEPAGGHYHPRGAKHGFAVEGGPHAGDMPNQSVKQGGTLKAEVFNTYVRFTVSDAPLFDQDSSAHVVHATADDYRSQSSGNAGERLACAVIQR</sequence>
<comment type="caution">
    <text evidence="6">The sequence shown here is derived from an EMBL/GenBank/DDBJ whole genome shotgun (WGS) entry which is preliminary data.</text>
</comment>
<dbReference type="EC" id="1.15.1.1" evidence="2"/>
<evidence type="ECO:0000313" key="6">
    <source>
        <dbReference type="EMBL" id="MXQ14667.1"/>
    </source>
</evidence>
<dbReference type="EMBL" id="WURB01000042">
    <property type="protein sequence ID" value="MXQ14667.1"/>
    <property type="molecule type" value="Genomic_DNA"/>
</dbReference>
<dbReference type="AlphaFoldDB" id="A0A7X3MWS6"/>
<proteinExistence type="inferred from homology"/>
<dbReference type="InterPro" id="IPR001424">
    <property type="entry name" value="SOD_Cu_Zn_dom"/>
</dbReference>
<dbReference type="PANTHER" id="PTHR10003">
    <property type="entry name" value="SUPEROXIDE DISMUTASE CU-ZN -RELATED"/>
    <property type="match status" value="1"/>
</dbReference>
<feature type="domain" description="Superoxide dismutase copper/zinc binding" evidence="5">
    <location>
        <begin position="57"/>
        <end position="185"/>
    </location>
</feature>
<keyword evidence="4" id="KW-0732">Signal</keyword>
<evidence type="ECO:0000256" key="3">
    <source>
        <dbReference type="SAM" id="MobiDB-lite"/>
    </source>
</evidence>
<dbReference type="InterPro" id="IPR036423">
    <property type="entry name" value="SOD-like_Cu/Zn_dom_sf"/>
</dbReference>
<organism evidence="6 7">
    <name type="scientific">Microvirga makkahensis</name>
    <dbReference type="NCBI Taxonomy" id="1128670"/>
    <lineage>
        <taxon>Bacteria</taxon>
        <taxon>Pseudomonadati</taxon>
        <taxon>Pseudomonadota</taxon>
        <taxon>Alphaproteobacteria</taxon>
        <taxon>Hyphomicrobiales</taxon>
        <taxon>Methylobacteriaceae</taxon>
        <taxon>Microvirga</taxon>
    </lineage>
</organism>
<keyword evidence="2" id="KW-0560">Oxidoreductase</keyword>